<gene>
    <name evidence="2" type="ORF">ELS83_14665</name>
</gene>
<dbReference type="EMBL" id="RZNH01000027">
    <property type="protein sequence ID" value="NOU61062.1"/>
    <property type="molecule type" value="Genomic_DNA"/>
</dbReference>
<organism evidence="2 3">
    <name type="scientific">Marinifilum caeruleilacunae</name>
    <dbReference type="NCBI Taxonomy" id="2499076"/>
    <lineage>
        <taxon>Bacteria</taxon>
        <taxon>Pseudomonadati</taxon>
        <taxon>Bacteroidota</taxon>
        <taxon>Bacteroidia</taxon>
        <taxon>Marinilabiliales</taxon>
        <taxon>Marinifilaceae</taxon>
    </lineage>
</organism>
<keyword evidence="1" id="KW-0732">Signal</keyword>
<keyword evidence="3" id="KW-1185">Reference proteome</keyword>
<evidence type="ECO:0000256" key="1">
    <source>
        <dbReference type="SAM" id="SignalP"/>
    </source>
</evidence>
<evidence type="ECO:0000313" key="2">
    <source>
        <dbReference type="EMBL" id="NOU61062.1"/>
    </source>
</evidence>
<name>A0ABX1WY75_9BACT</name>
<reference evidence="2 3" key="1">
    <citation type="submission" date="2018-12" db="EMBL/GenBank/DDBJ databases">
        <title>Marinifilum JC070 sp. nov., a marine bacterium isolated from Yongle Blue Hole in the South China Sea.</title>
        <authorList>
            <person name="Fu T."/>
        </authorList>
    </citation>
    <scope>NUCLEOTIDE SEQUENCE [LARGE SCALE GENOMIC DNA]</scope>
    <source>
        <strain evidence="2 3">JC070</strain>
    </source>
</reference>
<feature type="signal peptide" evidence="1">
    <location>
        <begin position="1"/>
        <end position="24"/>
    </location>
</feature>
<accession>A0ABX1WY75</accession>
<sequence length="191" mass="22107">MKNKIKNRTTLILLLLCLSSWVYSQSEEYDFHKIIIEPDFTFKLHQYALDNSGKEFKVINKADHFFAMRITNAFFINENFSVGFGIGLEMAPVTEFPVVIDLRNYFGKGENRNYLSLNFGKAFHGYSNFKTWLGEIGGGRSFTLSKKSSLNISVNYQFTYLNSDFIRHDGRKKWVKELYTGSLALKVGIMF</sequence>
<comment type="caution">
    <text evidence="2">The sequence shown here is derived from an EMBL/GenBank/DDBJ whole genome shotgun (WGS) entry which is preliminary data.</text>
</comment>
<proteinExistence type="predicted"/>
<dbReference type="Proteomes" id="UP000732105">
    <property type="component" value="Unassembled WGS sequence"/>
</dbReference>
<protein>
    <recommendedName>
        <fullName evidence="4">Outer membrane protein beta-barrel domain-containing protein</fullName>
    </recommendedName>
</protein>
<evidence type="ECO:0000313" key="3">
    <source>
        <dbReference type="Proteomes" id="UP000732105"/>
    </source>
</evidence>
<feature type="chain" id="PRO_5047426016" description="Outer membrane protein beta-barrel domain-containing protein" evidence="1">
    <location>
        <begin position="25"/>
        <end position="191"/>
    </location>
</feature>
<dbReference type="RefSeq" id="WP_171596330.1">
    <property type="nucleotide sequence ID" value="NZ_RZNH01000027.1"/>
</dbReference>
<evidence type="ECO:0008006" key="4">
    <source>
        <dbReference type="Google" id="ProtNLM"/>
    </source>
</evidence>